<keyword evidence="1" id="KW-0812">Transmembrane</keyword>
<feature type="transmembrane region" description="Helical" evidence="1">
    <location>
        <begin position="348"/>
        <end position="368"/>
    </location>
</feature>
<dbReference type="RefSeq" id="WP_345327202.1">
    <property type="nucleotide sequence ID" value="NZ_BAABGA010000090.1"/>
</dbReference>
<comment type="caution">
    <text evidence="2">The sequence shown here is derived from an EMBL/GenBank/DDBJ whole genome shotgun (WGS) entry which is preliminary data.</text>
</comment>
<keyword evidence="1" id="KW-1133">Transmembrane helix</keyword>
<keyword evidence="1" id="KW-0472">Membrane</keyword>
<reference evidence="3" key="1">
    <citation type="journal article" date="2019" name="Int. J. Syst. Evol. Microbiol.">
        <title>The Global Catalogue of Microorganisms (GCM) 10K type strain sequencing project: providing services to taxonomists for standard genome sequencing and annotation.</title>
        <authorList>
            <consortium name="The Broad Institute Genomics Platform"/>
            <consortium name="The Broad Institute Genome Sequencing Center for Infectious Disease"/>
            <person name="Wu L."/>
            <person name="Ma J."/>
        </authorList>
    </citation>
    <scope>NUCLEOTIDE SEQUENCE [LARGE SCALE GENOMIC DNA]</scope>
    <source>
        <strain evidence="3">JCM 17759</strain>
    </source>
</reference>
<sequence length="419" mass="47033">MEEPQSIWSYIAVADFVAPTPPATDAARGRLRRAWNWAQRSLHSAAAPTNDEMPQWDRPTDELLKSVSPAPDWLDAASELANRLGDAWFESEQPARLIQPLIGPPGCDLSHMLQVLAQQKQLRPLPVPAPDPNSILGTANRWEASLPASALSETENETNTEILIVPHLEKWYLRHEDGLAPVRHLVDHVITRRTRVLIGCDSWAWAFLQHAIGIEDILGPPLTLAPLDAARIDAWFRHTLPLKQIEFRRTSNEEPLFPELQETGKRNEHERSTLPNGRSDILNSLAVNARGNPGVARANWNACLRTLNPDSDASPTFAREPGSLLWVVSPDKLTPPQFPLHSDRMHRFVLHAVLLHGGLSFASLAAILPFSRDEIHRRVSELCRARILDEQNDVLRVHLVAYPMVRRDLQSEGFLTDAF</sequence>
<evidence type="ECO:0000313" key="3">
    <source>
        <dbReference type="Proteomes" id="UP001500840"/>
    </source>
</evidence>
<accession>A0ABP8NKD9</accession>
<name>A0ABP8NKD9_9BACT</name>
<proteinExistence type="predicted"/>
<gene>
    <name evidence="2" type="ORF">GCM10023156_58270</name>
</gene>
<evidence type="ECO:0000256" key="1">
    <source>
        <dbReference type="SAM" id="Phobius"/>
    </source>
</evidence>
<dbReference type="EMBL" id="BAABGA010000090">
    <property type="protein sequence ID" value="GAA4467811.1"/>
    <property type="molecule type" value="Genomic_DNA"/>
</dbReference>
<protein>
    <submittedName>
        <fullName evidence="2">B3/4 domain-containing protein</fullName>
    </submittedName>
</protein>
<keyword evidence="3" id="KW-1185">Reference proteome</keyword>
<evidence type="ECO:0000313" key="2">
    <source>
        <dbReference type="EMBL" id="GAA4467811.1"/>
    </source>
</evidence>
<organism evidence="2 3">
    <name type="scientific">Novipirellula rosea</name>
    <dbReference type="NCBI Taxonomy" id="1031540"/>
    <lineage>
        <taxon>Bacteria</taxon>
        <taxon>Pseudomonadati</taxon>
        <taxon>Planctomycetota</taxon>
        <taxon>Planctomycetia</taxon>
        <taxon>Pirellulales</taxon>
        <taxon>Pirellulaceae</taxon>
        <taxon>Novipirellula</taxon>
    </lineage>
</organism>
<dbReference type="Proteomes" id="UP001500840">
    <property type="component" value="Unassembled WGS sequence"/>
</dbReference>